<dbReference type="Gene3D" id="3.30.420.10">
    <property type="entry name" value="Ribonuclease H-like superfamily/Ribonuclease H"/>
    <property type="match status" value="1"/>
</dbReference>
<feature type="region of interest" description="Disordered" evidence="12">
    <location>
        <begin position="1087"/>
        <end position="1119"/>
    </location>
</feature>
<feature type="coiled-coil region" evidence="11">
    <location>
        <begin position="423"/>
        <end position="478"/>
    </location>
</feature>
<dbReference type="InterPro" id="IPR012337">
    <property type="entry name" value="RNaseH-like_sf"/>
</dbReference>
<gene>
    <name evidence="14" type="ORF">Tci_018216</name>
</gene>
<evidence type="ECO:0000256" key="2">
    <source>
        <dbReference type="ARBA" id="ARBA00022723"/>
    </source>
</evidence>
<keyword evidence="10" id="KW-0511">Multifunctional enzyme</keyword>
<evidence type="ECO:0000256" key="1">
    <source>
        <dbReference type="ARBA" id="ARBA00022722"/>
    </source>
</evidence>
<dbReference type="GO" id="GO:0003887">
    <property type="term" value="F:DNA-directed DNA polymerase activity"/>
    <property type="evidence" value="ECO:0007669"/>
    <property type="project" value="UniProtKB-KW"/>
</dbReference>
<keyword evidence="9" id="KW-0233">DNA recombination</keyword>
<dbReference type="InterPro" id="IPR039537">
    <property type="entry name" value="Retrotran_Ty1/copia-like"/>
</dbReference>
<keyword evidence="7" id="KW-0695">RNA-directed DNA polymerase</keyword>
<dbReference type="PROSITE" id="PS50994">
    <property type="entry name" value="INTEGRASE"/>
    <property type="match status" value="1"/>
</dbReference>
<keyword evidence="8" id="KW-0548">Nucleotidyltransferase</keyword>
<dbReference type="GO" id="GO:0046872">
    <property type="term" value="F:metal ion binding"/>
    <property type="evidence" value="ECO:0007669"/>
    <property type="project" value="UniProtKB-KW"/>
</dbReference>
<proteinExistence type="predicted"/>
<keyword evidence="8" id="KW-0808">Transferase</keyword>
<evidence type="ECO:0000256" key="6">
    <source>
        <dbReference type="ARBA" id="ARBA00022908"/>
    </source>
</evidence>
<dbReference type="InterPro" id="IPR057670">
    <property type="entry name" value="SH3_retrovirus"/>
</dbReference>
<evidence type="ECO:0000259" key="13">
    <source>
        <dbReference type="PROSITE" id="PS50994"/>
    </source>
</evidence>
<keyword evidence="11" id="KW-0175">Coiled coil</keyword>
<keyword evidence="6" id="KW-0229">DNA integration</keyword>
<dbReference type="PANTHER" id="PTHR42648">
    <property type="entry name" value="TRANSPOSASE, PUTATIVE-RELATED"/>
    <property type="match status" value="1"/>
</dbReference>
<dbReference type="InterPro" id="IPR036397">
    <property type="entry name" value="RNaseH_sf"/>
</dbReference>
<keyword evidence="1" id="KW-0540">Nuclease</keyword>
<feature type="region of interest" description="Disordered" evidence="12">
    <location>
        <begin position="100"/>
        <end position="127"/>
    </location>
</feature>
<organism evidence="14">
    <name type="scientific">Tanacetum cinerariifolium</name>
    <name type="common">Dalmatian daisy</name>
    <name type="synonym">Chrysanthemum cinerariifolium</name>
    <dbReference type="NCBI Taxonomy" id="118510"/>
    <lineage>
        <taxon>Eukaryota</taxon>
        <taxon>Viridiplantae</taxon>
        <taxon>Streptophyta</taxon>
        <taxon>Embryophyta</taxon>
        <taxon>Tracheophyta</taxon>
        <taxon>Spermatophyta</taxon>
        <taxon>Magnoliopsida</taxon>
        <taxon>eudicotyledons</taxon>
        <taxon>Gunneridae</taxon>
        <taxon>Pentapetalae</taxon>
        <taxon>asterids</taxon>
        <taxon>campanulids</taxon>
        <taxon>Asterales</taxon>
        <taxon>Asteraceae</taxon>
        <taxon>Asteroideae</taxon>
        <taxon>Anthemideae</taxon>
        <taxon>Anthemidinae</taxon>
        <taxon>Tanacetum</taxon>
    </lineage>
</organism>
<dbReference type="GO" id="GO:0015074">
    <property type="term" value="P:DNA integration"/>
    <property type="evidence" value="ECO:0007669"/>
    <property type="project" value="UniProtKB-KW"/>
</dbReference>
<dbReference type="GO" id="GO:0003964">
    <property type="term" value="F:RNA-directed DNA polymerase activity"/>
    <property type="evidence" value="ECO:0007669"/>
    <property type="project" value="UniProtKB-KW"/>
</dbReference>
<protein>
    <recommendedName>
        <fullName evidence="13">Integrase catalytic domain-containing protein</fullName>
    </recommendedName>
</protein>
<comment type="caution">
    <text evidence="14">The sequence shown here is derived from an EMBL/GenBank/DDBJ whole genome shotgun (WGS) entry which is preliminary data.</text>
</comment>
<feature type="compositionally biased region" description="Basic and acidic residues" evidence="12">
    <location>
        <begin position="9"/>
        <end position="20"/>
    </location>
</feature>
<evidence type="ECO:0000256" key="11">
    <source>
        <dbReference type="SAM" id="Coils"/>
    </source>
</evidence>
<evidence type="ECO:0000256" key="12">
    <source>
        <dbReference type="SAM" id="MobiDB-lite"/>
    </source>
</evidence>
<keyword evidence="2" id="KW-0479">Metal-binding</keyword>
<dbReference type="EMBL" id="BKCJ010002098">
    <property type="protein sequence ID" value="GEU46238.1"/>
    <property type="molecule type" value="Genomic_DNA"/>
</dbReference>
<accession>A0A6L2K9W3</accession>
<reference evidence="14" key="1">
    <citation type="journal article" date="2019" name="Sci. Rep.">
        <title>Draft genome of Tanacetum cinerariifolium, the natural source of mosquito coil.</title>
        <authorList>
            <person name="Yamashiro T."/>
            <person name="Shiraishi A."/>
            <person name="Satake H."/>
            <person name="Nakayama K."/>
        </authorList>
    </citation>
    <scope>NUCLEOTIDE SEQUENCE</scope>
</reference>
<evidence type="ECO:0000256" key="8">
    <source>
        <dbReference type="ARBA" id="ARBA00022932"/>
    </source>
</evidence>
<evidence type="ECO:0000256" key="5">
    <source>
        <dbReference type="ARBA" id="ARBA00022842"/>
    </source>
</evidence>
<dbReference type="InterPro" id="IPR013103">
    <property type="entry name" value="RVT_2"/>
</dbReference>
<dbReference type="GO" id="GO:0004519">
    <property type="term" value="F:endonuclease activity"/>
    <property type="evidence" value="ECO:0007669"/>
    <property type="project" value="UniProtKB-KW"/>
</dbReference>
<evidence type="ECO:0000256" key="3">
    <source>
        <dbReference type="ARBA" id="ARBA00022759"/>
    </source>
</evidence>
<feature type="region of interest" description="Disordered" evidence="12">
    <location>
        <begin position="1"/>
        <end position="86"/>
    </location>
</feature>
<dbReference type="PANTHER" id="PTHR42648:SF11">
    <property type="entry name" value="TRANSPOSON TY4-P GAG-POL POLYPROTEIN"/>
    <property type="match status" value="1"/>
</dbReference>
<evidence type="ECO:0000313" key="14">
    <source>
        <dbReference type="EMBL" id="GEU46238.1"/>
    </source>
</evidence>
<dbReference type="GO" id="GO:0003676">
    <property type="term" value="F:nucleic acid binding"/>
    <property type="evidence" value="ECO:0007669"/>
    <property type="project" value="InterPro"/>
</dbReference>
<keyword evidence="4" id="KW-0378">Hydrolase</keyword>
<dbReference type="Pfam" id="PF07727">
    <property type="entry name" value="RVT_2"/>
    <property type="match status" value="1"/>
</dbReference>
<dbReference type="Pfam" id="PF13976">
    <property type="entry name" value="gag_pre-integrs"/>
    <property type="match status" value="1"/>
</dbReference>
<feature type="compositionally biased region" description="Acidic residues" evidence="12">
    <location>
        <begin position="39"/>
        <end position="62"/>
    </location>
</feature>
<evidence type="ECO:0000256" key="10">
    <source>
        <dbReference type="ARBA" id="ARBA00023268"/>
    </source>
</evidence>
<name>A0A6L2K9W3_TANCI</name>
<dbReference type="InterPro" id="IPR025724">
    <property type="entry name" value="GAG-pre-integrase_dom"/>
</dbReference>
<sequence length="1460" mass="165032">MADLPPPDHVADLPEDESVHPKPAPIILHHAPAQPEGYVGDDDIEDDEEEDPQEEPEEDEPVPEPNNMNGFALHPLPQQEGNMNGWLIKDDDDELEEDVVGDDDDEEMEVDENDEENGGNDDEDDAERHVIIVRQTKNLHEADFTQIYDFLKMNQDESGGNQNRLVVVPGIANQNELVIFLLQGMRVLEMGIKPGATTAEDWEEARIQLQAEEFDFMAAAGDLDKIEEVNANCILMANLQHASTSGTQLDKAPVYDTDGPAEEEQYTNLLEPISEPQLVPQNDNHVTSVASRVFVPQTTKSKEELFLSNVSNMVTVSKMISIPNEDLLDDTTPSVARKVQNFKIQFLQEAAKFVRDFKSLAKEADESLDKQKYLEHEIELLLKESVSHDIMSIVQNGFVDVPSDLQTKLDQCKYDKILYDKAYNDMQQNVERLQADLRDLKGKSSNTPSASNTLNPLNQKLESKIVELEFQVVNYEHKISHLKTTYKNMFDSITSNRAHAKLHNLIYENVKLRVWLFENTSESMNNTSGTSVTPQVDKPKLIAVPPYSKKLHASIPSYSVPQPREFNVVKHSNNDTSEIICGTCKLCLVTANHDACLLTSVTALNSRANNLYANVPPSVNQKRHRTQVWKPKQVGFKERLACSPKPRLPRFSLKWSPSRRSFDLKGKLVASKETNCPNDDKACTSNPQEQTRKRFLNLTVFLGMLSKFVCGASTRVVPSICWEHQASHQLYVEVFGTVRFENDHIAAILGYGDLKWGNITITRVYFIKGLGHNLFLVGQFCDADLEVTFRRNTCFIRDLDGVNLLKGNCSTNLYTINLYDMPSASLICRMARATPTKSWLWHQRLSHLNFDTINDLAKNDLVFSLPKIKDETLEVTKNFLKKIYVHLQAPVIIVRTDNRTKFKNHALKEYFDSVGITHETSAVKTPQQNRVVERKNRTLVEAARTMLIFSHAPLFLWAEAIATACYTQNRSVIHRRFNKIPYKLIQGIKPDISYIYVFEALCYPKNDREDIGKVGAKGDIGFFIEYSTNYVAYTVYNQRTKKIMETMNVTFDELSAVDFEQNSSRPGLQKAPRTVLVTPVIQNLQAPSASMSIQDSTPTPINSSNTPISSHNVDEQSQPYAQQQGNLTSLPTASAADNVLNAMFEGDLFFNPFATPPTESVTKDHHLEQVIREPSRPVLTRNQLKTDGDMCIYALTVSITETKSVKESLTDPSWIESMQEELHQFIRLDVWELVSSPDGIKPLTLKWLFKNKHDEENMVIRNKTRPFVRGYRQEEGIDFEESFAPVARMEAIRIFLAYTAHKGFTMYQMDALHGLKQAPRAWYDELSIFILQNGFSKGTIDLTLFTRHFDDDILVVNQSPSGILISQYNYVNEILKKYGLNTCDIIGTLTDIKDKLDPDQIGSPVDATKYRSMIGALMYLTSSRPNIVHATCDSGFELTGFSDADYAGCKDTFKSTSGGA</sequence>
<feature type="compositionally biased region" description="Acidic residues" evidence="12">
    <location>
        <begin position="100"/>
        <end position="125"/>
    </location>
</feature>
<dbReference type="GO" id="GO:0006310">
    <property type="term" value="P:DNA recombination"/>
    <property type="evidence" value="ECO:0007669"/>
    <property type="project" value="UniProtKB-KW"/>
</dbReference>
<keyword evidence="3" id="KW-0255">Endonuclease</keyword>
<evidence type="ECO:0000256" key="9">
    <source>
        <dbReference type="ARBA" id="ARBA00023172"/>
    </source>
</evidence>
<dbReference type="GO" id="GO:0016787">
    <property type="term" value="F:hydrolase activity"/>
    <property type="evidence" value="ECO:0007669"/>
    <property type="project" value="UniProtKB-KW"/>
</dbReference>
<dbReference type="InterPro" id="IPR001584">
    <property type="entry name" value="Integrase_cat-core"/>
</dbReference>
<feature type="domain" description="Integrase catalytic" evidence="13">
    <location>
        <begin position="831"/>
        <end position="989"/>
    </location>
</feature>
<evidence type="ECO:0000256" key="4">
    <source>
        <dbReference type="ARBA" id="ARBA00022801"/>
    </source>
</evidence>
<dbReference type="Pfam" id="PF25597">
    <property type="entry name" value="SH3_retrovirus"/>
    <property type="match status" value="1"/>
</dbReference>
<keyword evidence="8" id="KW-0239">DNA-directed DNA polymerase</keyword>
<evidence type="ECO:0000256" key="7">
    <source>
        <dbReference type="ARBA" id="ARBA00022918"/>
    </source>
</evidence>
<dbReference type="SUPFAM" id="SSF53098">
    <property type="entry name" value="Ribonuclease H-like"/>
    <property type="match status" value="1"/>
</dbReference>
<keyword evidence="5" id="KW-0460">Magnesium</keyword>